<evidence type="ECO:0000313" key="3">
    <source>
        <dbReference type="Proteomes" id="UP001600165"/>
    </source>
</evidence>
<keyword evidence="3" id="KW-1185">Reference proteome</keyword>
<keyword evidence="1" id="KW-0812">Transmembrane</keyword>
<feature type="transmembrane region" description="Helical" evidence="1">
    <location>
        <begin position="41"/>
        <end position="59"/>
    </location>
</feature>
<reference evidence="2 3" key="1">
    <citation type="submission" date="2024-10" db="EMBL/GenBank/DDBJ databases">
        <authorList>
            <person name="Ratan Roy A."/>
            <person name="Morales Sandoval P.H."/>
            <person name="De Los Santos Villalobos S."/>
            <person name="Chakraborty S."/>
            <person name="Mukherjee J."/>
        </authorList>
    </citation>
    <scope>NUCLEOTIDE SEQUENCE [LARGE SCALE GENOMIC DNA]</scope>
    <source>
        <strain evidence="2 3">S1</strain>
    </source>
</reference>
<keyword evidence="1" id="KW-0472">Membrane</keyword>
<evidence type="ECO:0000256" key="1">
    <source>
        <dbReference type="SAM" id="Phobius"/>
    </source>
</evidence>
<protein>
    <recommendedName>
        <fullName evidence="4">DUF4175 domain-containing protein</fullName>
    </recommendedName>
</protein>
<comment type="caution">
    <text evidence="2">The sequence shown here is derived from an EMBL/GenBank/DDBJ whole genome shotgun (WGS) entry which is preliminary data.</text>
</comment>
<evidence type="ECO:0000313" key="2">
    <source>
        <dbReference type="EMBL" id="MFE4107881.1"/>
    </source>
</evidence>
<sequence length="63" mass="6534">MNSSSNLAIRIFLTTLGVILVLAAIILLLRGFGVISQIPGYVIWALVLIAVGTGILGGLRSSP</sequence>
<keyword evidence="1" id="KW-1133">Transmembrane helix</keyword>
<evidence type="ECO:0008006" key="4">
    <source>
        <dbReference type="Google" id="ProtNLM"/>
    </source>
</evidence>
<dbReference type="Proteomes" id="UP001600165">
    <property type="component" value="Unassembled WGS sequence"/>
</dbReference>
<accession>A0ABW6II70</accession>
<dbReference type="EMBL" id="JBHZOL010000095">
    <property type="protein sequence ID" value="MFE4107881.1"/>
    <property type="molecule type" value="Genomic_DNA"/>
</dbReference>
<feature type="transmembrane region" description="Helical" evidence="1">
    <location>
        <begin position="7"/>
        <end position="29"/>
    </location>
</feature>
<gene>
    <name evidence="2" type="ORF">ACFVKH_16465</name>
</gene>
<proteinExistence type="predicted"/>
<organism evidence="2 3">
    <name type="scientific">Almyronema epifaneia S1</name>
    <dbReference type="NCBI Taxonomy" id="2991925"/>
    <lineage>
        <taxon>Bacteria</taxon>
        <taxon>Bacillati</taxon>
        <taxon>Cyanobacteriota</taxon>
        <taxon>Cyanophyceae</taxon>
        <taxon>Nodosilineales</taxon>
        <taxon>Nodosilineaceae</taxon>
        <taxon>Almyronema</taxon>
        <taxon>Almyronema epifaneia</taxon>
    </lineage>
</organism>
<name>A0ABW6II70_9CYAN</name>
<dbReference type="RefSeq" id="WP_377967029.1">
    <property type="nucleotide sequence ID" value="NZ_JBHZOL010000095.1"/>
</dbReference>